<dbReference type="InterPro" id="IPR000421">
    <property type="entry name" value="FA58C"/>
</dbReference>
<proteinExistence type="predicted"/>
<feature type="domain" description="F5/8 type C" evidence="2">
    <location>
        <begin position="186"/>
        <end position="300"/>
    </location>
</feature>
<dbReference type="InterPro" id="IPR008928">
    <property type="entry name" value="6-hairpin_glycosidase_sf"/>
</dbReference>
<name>A0A845AED2_9SPHN</name>
<dbReference type="RefSeq" id="WP_160738751.1">
    <property type="nucleotide sequence ID" value="NZ_WTYQ01000002.1"/>
</dbReference>
<dbReference type="PROSITE" id="PS50022">
    <property type="entry name" value="FA58C_3"/>
    <property type="match status" value="1"/>
</dbReference>
<dbReference type="EMBL" id="WTYQ01000002">
    <property type="protein sequence ID" value="MXP25528.1"/>
    <property type="molecule type" value="Genomic_DNA"/>
</dbReference>
<comment type="caution">
    <text evidence="3">The sequence shown here is derived from an EMBL/GenBank/DDBJ whole genome shotgun (WGS) entry which is preliminary data.</text>
</comment>
<dbReference type="AlphaFoldDB" id="A0A845AED2"/>
<dbReference type="Pfam" id="PF00754">
    <property type="entry name" value="F5_F8_type_C"/>
    <property type="match status" value="1"/>
</dbReference>
<dbReference type="Gene3D" id="2.60.120.260">
    <property type="entry name" value="Galactose-binding domain-like"/>
    <property type="match status" value="1"/>
</dbReference>
<dbReference type="Proteomes" id="UP000460561">
    <property type="component" value="Unassembled WGS sequence"/>
</dbReference>
<accession>A0A845AED2</accession>
<reference evidence="3 4" key="1">
    <citation type="submission" date="2019-12" db="EMBL/GenBank/DDBJ databases">
        <title>Genomic-based taxomic classification of the family Erythrobacteraceae.</title>
        <authorList>
            <person name="Xu L."/>
        </authorList>
    </citation>
    <scope>NUCLEOTIDE SEQUENCE [LARGE SCALE GENOMIC DNA]</scope>
    <source>
        <strain evidence="3 4">DSM 18604</strain>
    </source>
</reference>
<dbReference type="GO" id="GO:0005975">
    <property type="term" value="P:carbohydrate metabolic process"/>
    <property type="evidence" value="ECO:0007669"/>
    <property type="project" value="InterPro"/>
</dbReference>
<dbReference type="Gene3D" id="2.60.120.430">
    <property type="entry name" value="Galactose-binding lectin"/>
    <property type="match status" value="1"/>
</dbReference>
<evidence type="ECO:0000313" key="4">
    <source>
        <dbReference type="Proteomes" id="UP000460561"/>
    </source>
</evidence>
<evidence type="ECO:0000259" key="2">
    <source>
        <dbReference type="PROSITE" id="PS50022"/>
    </source>
</evidence>
<protein>
    <recommendedName>
        <fullName evidence="2">F5/8 type C domain-containing protein</fullName>
    </recommendedName>
</protein>
<dbReference type="InterPro" id="IPR008979">
    <property type="entry name" value="Galactose-bd-like_sf"/>
</dbReference>
<sequence>MFSALLLATAAPVLFNDFDNAGSWKAAASDGVKSHVESVEGTDGQALKLDYDFGDVSGYAYLTRKLPIDWPDNYEMRLKVRGQGGVNDLQIKFTDASGENVWWTQRLNFRPSQEWQEITIRPRDMSFAWGPTADKTLRHTQNMEITLVRGRDGGSGFIEIDGLSFMKLDPPQPLPAPDASDMAVLDNDPATAWHGHGGKSLSVDFGGRKELGGVVLDWAKGHFAKAYTIEASDDGKDWKVLRRVTQGDGGNDPVPLPETRTRFLRITLDPSVKDARLVNLIIKPLSWGETPNAMVEDLAKTAPKGIYPRGFTEQSYWTLTGSDGGKIAALIGEDGAIEPDKGSFSVEPFVRVDGRTFNWADVRSTPSLEDGYLPIPHVTWTADDWSLDTMAFATAGDKPQLLSRWRLTNNGTTKRHFRLVLAVRPFQVNPPAQFLSQQGGVSEISQLHWDGKQLAVTTPSPIAGDAAKQRSLHPLVTPDHVGMRSFDQGALGDPASAPDATSLNDPAKLGSATLTWDVTLAPGAHMDVPMAFAQGGSAAITESAFEPALEAARVSWKAKLNTVSLKVPPQKQALANTLRTALAHILISRNGAQLKPGTRSYNRSWIRDGAMMSDSLLRLGVTQPAIDFANWYSTKLFKNGKVPCCVDYRGADPVPENDSDGEYIHLITQIYRFTGDKDWLASEWPNINAVRKHMDGLRLSERTPKNQSPDRLMLYGLMPPSISHEGYSEKIQYSLWDDFWTLAGYKSAAYAAQILDRPETKAIEAERDQFTDDLKAAINASAKYWKIDYIPGATSLGDFDATSTTMAFDPAGIAPELDQTLLRNTFVKQWNRVMSRPGSTDWDDYTPYELRNVSAMVRLGWPQQANALLDFYMKDRRPKAWNQWAEVVGRDPREIRFIGDMPHAWVESDFIRAALDMFAYVRFSDEALVIGGGMTPEWLSGDGVSMKGLHTRYGSLDITMKAQGRHLTATLDGSATPPGGFVLHWPLPEVPTCLLINGSKMQPVSSEISLKTTGKPIHIATCD</sequence>
<dbReference type="SUPFAM" id="SSF49785">
    <property type="entry name" value="Galactose-binding domain-like"/>
    <property type="match status" value="2"/>
</dbReference>
<evidence type="ECO:0000313" key="3">
    <source>
        <dbReference type="EMBL" id="MXP25528.1"/>
    </source>
</evidence>
<dbReference type="SUPFAM" id="SSF48208">
    <property type="entry name" value="Six-hairpin glycosidases"/>
    <property type="match status" value="1"/>
</dbReference>
<dbReference type="InterPro" id="IPR012341">
    <property type="entry name" value="6hp_glycosidase-like_sf"/>
</dbReference>
<evidence type="ECO:0000256" key="1">
    <source>
        <dbReference type="SAM" id="MobiDB-lite"/>
    </source>
</evidence>
<organism evidence="3 4">
    <name type="scientific">Altericroceibacterium indicum</name>
    <dbReference type="NCBI Taxonomy" id="374177"/>
    <lineage>
        <taxon>Bacteria</taxon>
        <taxon>Pseudomonadati</taxon>
        <taxon>Pseudomonadota</taxon>
        <taxon>Alphaproteobacteria</taxon>
        <taxon>Sphingomonadales</taxon>
        <taxon>Erythrobacteraceae</taxon>
        <taxon>Altericroceibacterium</taxon>
    </lineage>
</organism>
<dbReference type="Gene3D" id="1.50.10.10">
    <property type="match status" value="1"/>
</dbReference>
<dbReference type="OrthoDB" id="9763537at2"/>
<feature type="region of interest" description="Disordered" evidence="1">
    <location>
        <begin position="483"/>
        <end position="504"/>
    </location>
</feature>
<gene>
    <name evidence="3" type="ORF">GRI39_05660</name>
</gene>
<keyword evidence="4" id="KW-1185">Reference proteome</keyword>